<feature type="domain" description="CusB-like beta-barrel" evidence="5">
    <location>
        <begin position="246"/>
        <end position="289"/>
    </location>
</feature>
<dbReference type="Pfam" id="PF25885">
    <property type="entry name" value="HH_EMRA"/>
    <property type="match status" value="1"/>
</dbReference>
<keyword evidence="3" id="KW-1133">Transmembrane helix</keyword>
<evidence type="ECO:0000256" key="1">
    <source>
        <dbReference type="ARBA" id="ARBA00004196"/>
    </source>
</evidence>
<dbReference type="eggNOG" id="COG1566">
    <property type="taxonomic scope" value="Bacteria"/>
</dbReference>
<evidence type="ECO:0000313" key="6">
    <source>
        <dbReference type="EMBL" id="EIC28327.1"/>
    </source>
</evidence>
<accession>H8GN98</accession>
<organism evidence="6 7">
    <name type="scientific">Methylomicrobium album BG8</name>
    <dbReference type="NCBI Taxonomy" id="686340"/>
    <lineage>
        <taxon>Bacteria</taxon>
        <taxon>Pseudomonadati</taxon>
        <taxon>Pseudomonadota</taxon>
        <taxon>Gammaproteobacteria</taxon>
        <taxon>Methylococcales</taxon>
        <taxon>Methylococcaceae</taxon>
        <taxon>Methylomicrobium</taxon>
    </lineage>
</organism>
<dbReference type="STRING" id="686340.Metal_0476"/>
<sequence>MHKTIRPREILRRRRRRLAAVTLTLLLSVAAYLVYWWFANREWVATDDAFVTGHLITLKAQTEGTVVEILAENTQRVRQGQVLVRLDGVRAQLDFEKAQAELGETVRHLEKLTAGIQTLRQRIAARQAALNQVRHDLNRYLAAFSDGAASEQQVQNARDKIEELEAAIKEAEAEKTGIEAEVGGVDVDKHPLVEKAKSQLRLAYLEYKRRHILAPASGYVAKRRAEVGDQIKPGAPLLVIVPLDDLWIEANYLENQIAGIRPGQPAEIRVDAYGDRLVYHGRVQGINPGTGSPFALLPTDNATGNFIHIAERVPVRIGLDPEELRKNPLQPGLSTLTRIKTSEKGDALLASHTETQGEAYRTDIYEHELDDAEQLIEKIVLSNRFGKP</sequence>
<dbReference type="PANTHER" id="PTHR30386:SF19">
    <property type="entry name" value="MULTIDRUG EXPORT PROTEIN EMRA-RELATED"/>
    <property type="match status" value="1"/>
</dbReference>
<evidence type="ECO:0000259" key="4">
    <source>
        <dbReference type="Pfam" id="PF25885"/>
    </source>
</evidence>
<dbReference type="RefSeq" id="WP_005369264.1">
    <property type="nucleotide sequence ID" value="NZ_CM001475.1"/>
</dbReference>
<dbReference type="InterPro" id="IPR058633">
    <property type="entry name" value="EmrA/FarA_HH"/>
</dbReference>
<keyword evidence="7" id="KW-1185">Reference proteome</keyword>
<dbReference type="InterPro" id="IPR058792">
    <property type="entry name" value="Beta-barrel_RND_2"/>
</dbReference>
<dbReference type="Gene3D" id="2.40.50.100">
    <property type="match status" value="1"/>
</dbReference>
<dbReference type="AlphaFoldDB" id="H8GN98"/>
<proteinExistence type="predicted"/>
<dbReference type="Proteomes" id="UP000005090">
    <property type="component" value="Chromosome"/>
</dbReference>
<dbReference type="Gene3D" id="2.40.30.170">
    <property type="match status" value="1"/>
</dbReference>
<keyword evidence="3" id="KW-0472">Membrane</keyword>
<evidence type="ECO:0000256" key="2">
    <source>
        <dbReference type="SAM" id="Coils"/>
    </source>
</evidence>
<comment type="subcellular location">
    <subcellularLocation>
        <location evidence="1">Cell envelope</location>
    </subcellularLocation>
</comment>
<dbReference type="EMBL" id="CM001475">
    <property type="protein sequence ID" value="EIC28327.1"/>
    <property type="molecule type" value="Genomic_DNA"/>
</dbReference>
<name>H8GN98_METAL</name>
<feature type="domain" description="Multidrug export protein EmrA/FarA alpha-helical hairpin" evidence="4">
    <location>
        <begin position="91"/>
        <end position="209"/>
    </location>
</feature>
<reference evidence="6 7" key="1">
    <citation type="journal article" date="2013" name="Genome Announc.">
        <title>Genome Sequence of the Obligate Gammaproteobacterial Methanotroph Methylomicrobium album Strain BG8.</title>
        <authorList>
            <person name="Kits K.D."/>
            <person name="Kalyuzhnaya M.G."/>
            <person name="Klotz M.G."/>
            <person name="Jetten M.S."/>
            <person name="Op den Camp H.J."/>
            <person name="Vuilleumier S."/>
            <person name="Bringel F."/>
            <person name="Dispirito A.A."/>
            <person name="Murrell J.C."/>
            <person name="Bruce D."/>
            <person name="Cheng J.F."/>
            <person name="Copeland A."/>
            <person name="Goodwin L."/>
            <person name="Hauser L."/>
            <person name="Lajus A."/>
            <person name="Land M.L."/>
            <person name="Lapidus A."/>
            <person name="Lucas S."/>
            <person name="Medigue C."/>
            <person name="Pitluck S."/>
            <person name="Woyke T."/>
            <person name="Zeytun A."/>
            <person name="Stein L.Y."/>
        </authorList>
    </citation>
    <scope>NUCLEOTIDE SEQUENCE [LARGE SCALE GENOMIC DNA]</scope>
    <source>
        <strain evidence="6 7">BG8</strain>
    </source>
</reference>
<keyword evidence="2" id="KW-0175">Coiled coil</keyword>
<dbReference type="InterPro" id="IPR050739">
    <property type="entry name" value="MFP"/>
</dbReference>
<gene>
    <name evidence="6" type="ORF">Metal_0476</name>
</gene>
<feature type="coiled-coil region" evidence="2">
    <location>
        <begin position="147"/>
        <end position="181"/>
    </location>
</feature>
<dbReference type="GO" id="GO:0030313">
    <property type="term" value="C:cell envelope"/>
    <property type="evidence" value="ECO:0007669"/>
    <property type="project" value="UniProtKB-SubCell"/>
</dbReference>
<evidence type="ECO:0000259" key="5">
    <source>
        <dbReference type="Pfam" id="PF25954"/>
    </source>
</evidence>
<feature type="transmembrane region" description="Helical" evidence="3">
    <location>
        <begin position="20"/>
        <end position="38"/>
    </location>
</feature>
<evidence type="ECO:0000256" key="3">
    <source>
        <dbReference type="SAM" id="Phobius"/>
    </source>
</evidence>
<dbReference type="PANTHER" id="PTHR30386">
    <property type="entry name" value="MEMBRANE FUSION SUBUNIT OF EMRAB-TOLC MULTIDRUG EFFLUX PUMP"/>
    <property type="match status" value="1"/>
</dbReference>
<protein>
    <submittedName>
        <fullName evidence="6">Multidrug resistance efflux pump</fullName>
    </submittedName>
</protein>
<evidence type="ECO:0000313" key="7">
    <source>
        <dbReference type="Proteomes" id="UP000005090"/>
    </source>
</evidence>
<dbReference type="GO" id="GO:0055085">
    <property type="term" value="P:transmembrane transport"/>
    <property type="evidence" value="ECO:0007669"/>
    <property type="project" value="InterPro"/>
</dbReference>
<dbReference type="Pfam" id="PF25954">
    <property type="entry name" value="Beta-barrel_RND_2"/>
    <property type="match status" value="1"/>
</dbReference>
<dbReference type="HOGENOM" id="CLU_018816_15_0_6"/>
<keyword evidence="3" id="KW-0812">Transmembrane</keyword>